<dbReference type="AlphaFoldDB" id="A0A6A8GA18"/>
<proteinExistence type="predicted"/>
<keyword evidence="1" id="KW-0472">Membrane</keyword>
<feature type="transmembrane region" description="Helical" evidence="1">
    <location>
        <begin position="45"/>
        <end position="66"/>
    </location>
</feature>
<evidence type="ECO:0008006" key="4">
    <source>
        <dbReference type="Google" id="ProtNLM"/>
    </source>
</evidence>
<comment type="caution">
    <text evidence="2">The sequence shown here is derived from an EMBL/GenBank/DDBJ whole genome shotgun (WGS) entry which is preliminary data.</text>
</comment>
<organism evidence="2 3">
    <name type="scientific">Haloferax marinum</name>
    <dbReference type="NCBI Taxonomy" id="2666143"/>
    <lineage>
        <taxon>Archaea</taxon>
        <taxon>Methanobacteriati</taxon>
        <taxon>Methanobacteriota</taxon>
        <taxon>Stenosarchaea group</taxon>
        <taxon>Halobacteria</taxon>
        <taxon>Halobacteriales</taxon>
        <taxon>Haloferacaceae</taxon>
        <taxon>Haloferax</taxon>
    </lineage>
</organism>
<reference evidence="2 3" key="1">
    <citation type="submission" date="2019-11" db="EMBL/GenBank/DDBJ databases">
        <title>Whole genome sequence of Haloferax sp. MBLA0078.</title>
        <authorList>
            <person name="Seo M.-J."/>
            <person name="Cho E.-S."/>
        </authorList>
    </citation>
    <scope>NUCLEOTIDE SEQUENCE [LARGE SCALE GENOMIC DNA]</scope>
    <source>
        <strain evidence="2 3">MBLA0078</strain>
    </source>
</reference>
<keyword evidence="1" id="KW-1133">Transmembrane helix</keyword>
<evidence type="ECO:0000313" key="2">
    <source>
        <dbReference type="EMBL" id="MRW97924.1"/>
    </source>
</evidence>
<keyword evidence="1" id="KW-0812">Transmembrane</keyword>
<sequence length="76" mass="7938">MVGPSLSDDEAKLASLRLKIGFVLLVGFSGGFVGLAAGATLPQVALAFVGASVLGVALLVFLSYWGREFVNVNQRR</sequence>
<feature type="transmembrane region" description="Helical" evidence="1">
    <location>
        <begin position="20"/>
        <end position="39"/>
    </location>
</feature>
<evidence type="ECO:0000313" key="3">
    <source>
        <dbReference type="Proteomes" id="UP000443423"/>
    </source>
</evidence>
<dbReference type="EMBL" id="WKJQ01000001">
    <property type="protein sequence ID" value="MRW97924.1"/>
    <property type="molecule type" value="Genomic_DNA"/>
</dbReference>
<gene>
    <name evidence="2" type="ORF">GJR99_15240</name>
</gene>
<accession>A0A6A8GA18</accession>
<dbReference type="Proteomes" id="UP000443423">
    <property type="component" value="Unassembled WGS sequence"/>
</dbReference>
<dbReference type="RefSeq" id="WP_151113651.1">
    <property type="nucleotide sequence ID" value="NZ_WKJQ01000001.1"/>
</dbReference>
<name>A0A6A8GA18_9EURY</name>
<keyword evidence="3" id="KW-1185">Reference proteome</keyword>
<evidence type="ECO:0000256" key="1">
    <source>
        <dbReference type="SAM" id="Phobius"/>
    </source>
</evidence>
<protein>
    <recommendedName>
        <fullName evidence="4">Transporter</fullName>
    </recommendedName>
</protein>